<organism evidence="1 2">
    <name type="scientific">Puccinia coronata f. sp. avenae</name>
    <dbReference type="NCBI Taxonomy" id="200324"/>
    <lineage>
        <taxon>Eukaryota</taxon>
        <taxon>Fungi</taxon>
        <taxon>Dikarya</taxon>
        <taxon>Basidiomycota</taxon>
        <taxon>Pucciniomycotina</taxon>
        <taxon>Pucciniomycetes</taxon>
        <taxon>Pucciniales</taxon>
        <taxon>Pucciniaceae</taxon>
        <taxon>Puccinia</taxon>
    </lineage>
</organism>
<evidence type="ECO:0000313" key="1">
    <source>
        <dbReference type="EMBL" id="PLW40335.1"/>
    </source>
</evidence>
<accession>A0A2N5URD8</accession>
<sequence length="164" mass="18570">MAARTETYLKVALECDAILIATALNPSFCLSIFKMSFPTKYNYAQGLLTNLFNTRKAIVVGTESSREPTQQVRSLLNPREQAIKDVDYFPDTIEAAPPDEMDIYLGGKYKLPTCETKNCLGWWKQRTILLAWGLLQAWRDASRQQRTHAAVIEGVLQQKQSNIV</sequence>
<proteinExistence type="predicted"/>
<evidence type="ECO:0000313" key="2">
    <source>
        <dbReference type="Proteomes" id="UP000235392"/>
    </source>
</evidence>
<dbReference type="AlphaFoldDB" id="A0A2N5URD8"/>
<comment type="caution">
    <text evidence="1">The sequence shown here is derived from an EMBL/GenBank/DDBJ whole genome shotgun (WGS) entry which is preliminary data.</text>
</comment>
<reference evidence="1 2" key="1">
    <citation type="submission" date="2017-11" db="EMBL/GenBank/DDBJ databases">
        <title>De novo assembly and phasing of dikaryotic genomes from two isolates of Puccinia coronata f. sp. avenae, the causal agent of oat crown rust.</title>
        <authorList>
            <person name="Miller M.E."/>
            <person name="Zhang Y."/>
            <person name="Omidvar V."/>
            <person name="Sperschneider J."/>
            <person name="Schwessinger B."/>
            <person name="Raley C."/>
            <person name="Palmer J.M."/>
            <person name="Garnica D."/>
            <person name="Upadhyaya N."/>
            <person name="Rathjen J."/>
            <person name="Taylor J.M."/>
            <person name="Park R.F."/>
            <person name="Dodds P.N."/>
            <person name="Hirsch C.D."/>
            <person name="Kianian S.F."/>
            <person name="Figueroa M."/>
        </authorList>
    </citation>
    <scope>NUCLEOTIDE SEQUENCE [LARGE SCALE GENOMIC DNA]</scope>
    <source>
        <strain evidence="1">12SD80</strain>
    </source>
</reference>
<protein>
    <submittedName>
        <fullName evidence="1">Uncharacterized protein</fullName>
    </submittedName>
</protein>
<name>A0A2N5URD8_9BASI</name>
<dbReference type="EMBL" id="PGCI01000103">
    <property type="protein sequence ID" value="PLW40335.1"/>
    <property type="molecule type" value="Genomic_DNA"/>
</dbReference>
<dbReference type="Proteomes" id="UP000235392">
    <property type="component" value="Unassembled WGS sequence"/>
</dbReference>
<gene>
    <name evidence="1" type="ORF">PCASD_07295</name>
</gene>